<name>A0A517MRV2_9BACT</name>
<dbReference type="AlphaFoldDB" id="A0A517MRV2"/>
<dbReference type="OrthoDB" id="251510at2"/>
<reference evidence="3 4" key="1">
    <citation type="submission" date="2019-02" db="EMBL/GenBank/DDBJ databases">
        <title>Deep-cultivation of Planctomycetes and their phenomic and genomic characterization uncovers novel biology.</title>
        <authorList>
            <person name="Wiegand S."/>
            <person name="Jogler M."/>
            <person name="Boedeker C."/>
            <person name="Pinto D."/>
            <person name="Vollmers J."/>
            <person name="Rivas-Marin E."/>
            <person name="Kohn T."/>
            <person name="Peeters S.H."/>
            <person name="Heuer A."/>
            <person name="Rast P."/>
            <person name="Oberbeckmann S."/>
            <person name="Bunk B."/>
            <person name="Jeske O."/>
            <person name="Meyerdierks A."/>
            <person name="Storesund J.E."/>
            <person name="Kallscheuer N."/>
            <person name="Luecker S."/>
            <person name="Lage O.M."/>
            <person name="Pohl T."/>
            <person name="Merkel B.J."/>
            <person name="Hornburger P."/>
            <person name="Mueller R.-W."/>
            <person name="Bruemmer F."/>
            <person name="Labrenz M."/>
            <person name="Spormann A.M."/>
            <person name="Op den Camp H."/>
            <person name="Overmann J."/>
            <person name="Amann R."/>
            <person name="Jetten M.S.M."/>
            <person name="Mascher T."/>
            <person name="Medema M.H."/>
            <person name="Devos D.P."/>
            <person name="Kaster A.-K."/>
            <person name="Ovreas L."/>
            <person name="Rohde M."/>
            <person name="Galperin M.Y."/>
            <person name="Jogler C."/>
        </authorList>
    </citation>
    <scope>NUCLEOTIDE SEQUENCE [LARGE SCALE GENOMIC DNA]</scope>
    <source>
        <strain evidence="3 4">HG15A2</strain>
    </source>
</reference>
<evidence type="ECO:0000259" key="2">
    <source>
        <dbReference type="Pfam" id="PF13449"/>
    </source>
</evidence>
<keyword evidence="4" id="KW-1185">Reference proteome</keyword>
<dbReference type="PROSITE" id="PS51257">
    <property type="entry name" value="PROKAR_LIPOPROTEIN"/>
    <property type="match status" value="1"/>
</dbReference>
<dbReference type="Pfam" id="PF13449">
    <property type="entry name" value="Phytase-like"/>
    <property type="match status" value="1"/>
</dbReference>
<dbReference type="KEGG" id="amob:HG15A2_08690"/>
<feature type="domain" description="Phytase-like" evidence="2">
    <location>
        <begin position="41"/>
        <end position="331"/>
    </location>
</feature>
<evidence type="ECO:0000256" key="1">
    <source>
        <dbReference type="SAM" id="SignalP"/>
    </source>
</evidence>
<protein>
    <recommendedName>
        <fullName evidence="2">Phytase-like domain-containing protein</fullName>
    </recommendedName>
</protein>
<evidence type="ECO:0000313" key="4">
    <source>
        <dbReference type="Proteomes" id="UP000319852"/>
    </source>
</evidence>
<gene>
    <name evidence="3" type="ORF">HG15A2_08690</name>
</gene>
<dbReference type="Proteomes" id="UP000319852">
    <property type="component" value="Chromosome"/>
</dbReference>
<feature type="chain" id="PRO_5021874907" description="Phytase-like domain-containing protein" evidence="1">
    <location>
        <begin position="22"/>
        <end position="453"/>
    </location>
</feature>
<organism evidence="3 4">
    <name type="scientific">Adhaeretor mobilis</name>
    <dbReference type="NCBI Taxonomy" id="1930276"/>
    <lineage>
        <taxon>Bacteria</taxon>
        <taxon>Pseudomonadati</taxon>
        <taxon>Planctomycetota</taxon>
        <taxon>Planctomycetia</taxon>
        <taxon>Pirellulales</taxon>
        <taxon>Lacipirellulaceae</taxon>
        <taxon>Adhaeretor</taxon>
    </lineage>
</organism>
<keyword evidence="1" id="KW-0732">Signal</keyword>
<dbReference type="InterPro" id="IPR027372">
    <property type="entry name" value="Phytase-like_dom"/>
</dbReference>
<feature type="signal peptide" evidence="1">
    <location>
        <begin position="1"/>
        <end position="21"/>
    </location>
</feature>
<accession>A0A517MRV2</accession>
<dbReference type="EMBL" id="CP036263">
    <property type="protein sequence ID" value="QDS97606.1"/>
    <property type="molecule type" value="Genomic_DNA"/>
</dbReference>
<evidence type="ECO:0000313" key="3">
    <source>
        <dbReference type="EMBL" id="QDS97606.1"/>
    </source>
</evidence>
<dbReference type="RefSeq" id="WP_145058117.1">
    <property type="nucleotide sequence ID" value="NZ_CP036263.1"/>
</dbReference>
<sequence length="453" mass="47407" precursor="true">MLRFTLALLLAATLAVSSCSAARWSITHRDTLALDANGFTVAELSGVAYDATQSSPLIHVFNAVQDDGSGVVEFRLTMTPSDAVLWTTATASYAFSVGRDDEGIAISADPDVVLVSEEGTPSLRQIRLSDGAVLSVVAAPAVFSTARANRGFESAATWSVANSGFRLATVNEEALTIDGPTANTSNGTMVRVQTYDLTGNSSSALTATATKQFAYEVDPIHAGTSTNSSTRSGLSELVAMPDKTLLALERSAAIALPGFQNRLYEIDSSAATDTNATAFDAGLAGATYTPAAKQSLWTGTIGSGIGQNLEGLTVGPQLDNGNWLLVGVVDDGDQFSSNTIVTFEAAPIVSADFDDSSKIDGGDFLLWQREAGASQFLSDAFDADGNRDGNVDGDDRALWQSIFGNAAFVSSDAIPEPSSLCLALLATACLAQRCRRIHLLALHAGMWVTESFQ</sequence>
<proteinExistence type="predicted"/>